<organism evidence="2 3">
    <name type="scientific">Candidatus Methylocalor cossyra</name>
    <dbReference type="NCBI Taxonomy" id="3108543"/>
    <lineage>
        <taxon>Bacteria</taxon>
        <taxon>Pseudomonadati</taxon>
        <taxon>Pseudomonadota</taxon>
        <taxon>Gammaproteobacteria</taxon>
        <taxon>Methylococcales</taxon>
        <taxon>Methylococcaceae</taxon>
        <taxon>Candidatus Methylocalor</taxon>
    </lineage>
</organism>
<proteinExistence type="predicted"/>
<sequence length="112" mass="11995">MPPEGRRRNKAFTTCSVSCSTVSWMRRLAAAVLPSTARKAFVMATLILVGSKAVTLPLRRMTRISPGAWAYNSVGMGAAGVGVWGAWSEVGDSDGMVEILTVASDYKRRSSL</sequence>
<protein>
    <submittedName>
        <fullName evidence="2">Uncharacterized protein</fullName>
    </submittedName>
</protein>
<accession>A0ABM9NK67</accession>
<reference evidence="2 3" key="1">
    <citation type="submission" date="2024-04" db="EMBL/GenBank/DDBJ databases">
        <authorList>
            <person name="Cremers G."/>
        </authorList>
    </citation>
    <scope>NUCLEOTIDE SEQUENCE [LARGE SCALE GENOMIC DNA]</scope>
    <source>
        <strain evidence="2">MeCH1-AG</strain>
    </source>
</reference>
<keyword evidence="1" id="KW-0472">Membrane</keyword>
<dbReference type="Proteomes" id="UP001497493">
    <property type="component" value="Chromosome"/>
</dbReference>
<keyword evidence="3" id="KW-1185">Reference proteome</keyword>
<evidence type="ECO:0000313" key="2">
    <source>
        <dbReference type="EMBL" id="CAL1241009.1"/>
    </source>
</evidence>
<keyword evidence="1" id="KW-0812">Transmembrane</keyword>
<keyword evidence="1" id="KW-1133">Transmembrane helix</keyword>
<gene>
    <name evidence="2" type="ORF">MECH1_V1_2233</name>
</gene>
<feature type="transmembrane region" description="Helical" evidence="1">
    <location>
        <begin position="70"/>
        <end position="87"/>
    </location>
</feature>
<evidence type="ECO:0000313" key="3">
    <source>
        <dbReference type="Proteomes" id="UP001497493"/>
    </source>
</evidence>
<dbReference type="EMBL" id="OZ026884">
    <property type="protein sequence ID" value="CAL1241009.1"/>
    <property type="molecule type" value="Genomic_DNA"/>
</dbReference>
<evidence type="ECO:0000256" key="1">
    <source>
        <dbReference type="SAM" id="Phobius"/>
    </source>
</evidence>
<name>A0ABM9NK67_9GAMM</name>